<evidence type="ECO:0000313" key="7">
    <source>
        <dbReference type="EMBL" id="KSW12259.1"/>
    </source>
</evidence>
<gene>
    <name evidence="7" type="ORF">CF15_05780</name>
</gene>
<evidence type="ECO:0000256" key="4">
    <source>
        <dbReference type="ARBA" id="ARBA00005524"/>
    </source>
</evidence>
<sequence>MAPRLILLILDGAADRPVDGVTPLSEARTPGLDALAEHAVCGFHYPVAPGIAPESDLATLSLLGYEPEKYYTGRGPLEALGIGLSIKAGYEVAFRANFATIDPATRRIIDRRVGRSLGSEEARSLAAALDGMELGENGYALVRATVGHRAVVVIGSRESRLSAAVSNIDPAYVRKGLISEAVSSPEMILPRCKPLEDTEEARRTCRLVDEFVDKSIEILENHPVNAERARRGLLKANAMLLRDAGDRIPEMPPITSRFGFSSAASVAEMPVEIGIARAAGMRAYRVSPPSGDLARDLPERLEAAVKALEEGSQFLYVHLKGPDEPGHDGDFERKKNAIELIDEYFVRPLIERIDLDDVAVLVTSDHATPWSLRSHSGDPVPWMLSWRRLPGGPGEFNEIVCGKRGSKTLEHGWLLLPYVVDTIRRAQ</sequence>
<evidence type="ECO:0000256" key="5">
    <source>
        <dbReference type="ARBA" id="ARBA00023152"/>
    </source>
</evidence>
<dbReference type="RefSeq" id="WP_058370939.1">
    <property type="nucleotide sequence ID" value="NZ_LNTB01000001.1"/>
</dbReference>
<evidence type="ECO:0000259" key="6">
    <source>
        <dbReference type="Pfam" id="PF01676"/>
    </source>
</evidence>
<dbReference type="Gene3D" id="3.40.720.10">
    <property type="entry name" value="Alkaline Phosphatase, subunit A"/>
    <property type="match status" value="1"/>
</dbReference>
<dbReference type="OrthoDB" id="52918at2157"/>
<dbReference type="InterPro" id="IPR006124">
    <property type="entry name" value="Metalloenzyme"/>
</dbReference>
<evidence type="ECO:0000313" key="8">
    <source>
        <dbReference type="Proteomes" id="UP000053352"/>
    </source>
</evidence>
<dbReference type="PANTHER" id="PTHR31209">
    <property type="entry name" value="COFACTOR-INDEPENDENT PHOSPHOGLYCERATE MUTASE"/>
    <property type="match status" value="1"/>
</dbReference>
<evidence type="ECO:0000256" key="2">
    <source>
        <dbReference type="ARBA" id="ARBA00002315"/>
    </source>
</evidence>
<comment type="function">
    <text evidence="2">Catalyzes the interconversion of 2-phosphoglycerate and 3-phosphoglycerate.</text>
</comment>
<dbReference type="InterPro" id="IPR042253">
    <property type="entry name" value="Pglycerate_mutase_ApgM_sf"/>
</dbReference>
<name>A0A0V8RW43_PYROC</name>
<dbReference type="GO" id="GO:0004619">
    <property type="term" value="F:phosphoglycerate mutase activity"/>
    <property type="evidence" value="ECO:0007669"/>
    <property type="project" value="UniProtKB-EC"/>
</dbReference>
<dbReference type="GO" id="GO:0006096">
    <property type="term" value="P:glycolytic process"/>
    <property type="evidence" value="ECO:0007669"/>
    <property type="project" value="UniProtKB-KW"/>
</dbReference>
<proteinExistence type="inferred from homology"/>
<evidence type="ECO:0000256" key="3">
    <source>
        <dbReference type="ARBA" id="ARBA00004921"/>
    </source>
</evidence>
<dbReference type="Gene3D" id="3.30.70.2130">
    <property type="entry name" value="Metalloenzyme domain"/>
    <property type="match status" value="1"/>
</dbReference>
<keyword evidence="8" id="KW-1185">Reference proteome</keyword>
<dbReference type="AlphaFoldDB" id="A0A0V8RW43"/>
<dbReference type="SUPFAM" id="SSF53649">
    <property type="entry name" value="Alkaline phosphatase-like"/>
    <property type="match status" value="1"/>
</dbReference>
<keyword evidence="7" id="KW-0670">Pyruvate</keyword>
<dbReference type="PIRSF" id="PIRSF006392">
    <property type="entry name" value="IPGAM_arch"/>
    <property type="match status" value="1"/>
</dbReference>
<comment type="similarity">
    <text evidence="4">Belongs to the BPG-independent phosphoglycerate mutase family. A-PGAM subfamily.</text>
</comment>
<reference evidence="7 8" key="1">
    <citation type="submission" date="2015-11" db="EMBL/GenBank/DDBJ databases">
        <title>Genome sequence of Pyrodictium occultum PL-19, a marine hyperthermophilic archaeon isolated from Volcano, Italy.</title>
        <authorList>
            <person name="Utturkar S."/>
            <person name="Huber H."/>
            <person name="Leptihn S."/>
            <person name="Brown S."/>
            <person name="Stetter K.O."/>
            <person name="Podar M."/>
        </authorList>
    </citation>
    <scope>NUCLEOTIDE SEQUENCE [LARGE SCALE GENOMIC DNA]</scope>
    <source>
        <strain evidence="7 8">PL-19</strain>
    </source>
</reference>
<comment type="caution">
    <text evidence="7">The sequence shown here is derived from an EMBL/GenBank/DDBJ whole genome shotgun (WGS) entry which is preliminary data.</text>
</comment>
<accession>A0A0V8RW43</accession>
<evidence type="ECO:0000256" key="1">
    <source>
        <dbReference type="ARBA" id="ARBA00000370"/>
    </source>
</evidence>
<dbReference type="NCBIfam" id="TIGR00306">
    <property type="entry name" value="apgM"/>
    <property type="match status" value="1"/>
</dbReference>
<dbReference type="Pfam" id="PF10143">
    <property type="entry name" value="PhosphMutase"/>
    <property type="match status" value="1"/>
</dbReference>
<dbReference type="STRING" id="2309.CF15_05780"/>
<dbReference type="PANTHER" id="PTHR31209:SF0">
    <property type="entry name" value="METALLOENZYME DOMAIN-CONTAINING PROTEIN"/>
    <property type="match status" value="1"/>
</dbReference>
<dbReference type="CDD" id="cd16011">
    <property type="entry name" value="iPGM_like"/>
    <property type="match status" value="1"/>
</dbReference>
<feature type="domain" description="Metalloenzyme" evidence="6">
    <location>
        <begin position="4"/>
        <end position="384"/>
    </location>
</feature>
<dbReference type="InterPro" id="IPR017850">
    <property type="entry name" value="Alkaline_phosphatase_core_sf"/>
</dbReference>
<keyword evidence="5" id="KW-0324">Glycolysis</keyword>
<comment type="catalytic activity">
    <reaction evidence="1">
        <text>(2R)-2-phosphoglycerate = (2R)-3-phosphoglycerate</text>
        <dbReference type="Rhea" id="RHEA:15901"/>
        <dbReference type="ChEBI" id="CHEBI:58272"/>
        <dbReference type="ChEBI" id="CHEBI:58289"/>
        <dbReference type="EC" id="5.4.2.12"/>
    </reaction>
</comment>
<dbReference type="EMBL" id="LNTB01000001">
    <property type="protein sequence ID" value="KSW12259.1"/>
    <property type="molecule type" value="Genomic_DNA"/>
</dbReference>
<dbReference type="InterPro" id="IPR004456">
    <property type="entry name" value="Pglycerate_mutase_ApgM"/>
</dbReference>
<dbReference type="Proteomes" id="UP000053352">
    <property type="component" value="Unassembled WGS sequence"/>
</dbReference>
<dbReference type="Pfam" id="PF01676">
    <property type="entry name" value="Metalloenzyme"/>
    <property type="match status" value="1"/>
</dbReference>
<protein>
    <submittedName>
        <fullName evidence="7">Phosphonopyruvate decarboxylase</fullName>
    </submittedName>
</protein>
<dbReference type="GO" id="GO:0046872">
    <property type="term" value="F:metal ion binding"/>
    <property type="evidence" value="ECO:0007669"/>
    <property type="project" value="InterPro"/>
</dbReference>
<organism evidence="7 8">
    <name type="scientific">Pyrodictium occultum</name>
    <dbReference type="NCBI Taxonomy" id="2309"/>
    <lineage>
        <taxon>Archaea</taxon>
        <taxon>Thermoproteota</taxon>
        <taxon>Thermoprotei</taxon>
        <taxon>Desulfurococcales</taxon>
        <taxon>Pyrodictiaceae</taxon>
        <taxon>Pyrodictium</taxon>
    </lineage>
</organism>
<comment type="pathway">
    <text evidence="3">Carbohydrate degradation.</text>
</comment>